<name>A0A0A9H373_ARUDO</name>
<accession>A0A0A9H373</accession>
<evidence type="ECO:0000313" key="1">
    <source>
        <dbReference type="EMBL" id="JAE29301.1"/>
    </source>
</evidence>
<reference evidence="1" key="2">
    <citation type="journal article" date="2015" name="Data Brief">
        <title>Shoot transcriptome of the giant reed, Arundo donax.</title>
        <authorList>
            <person name="Barrero R.A."/>
            <person name="Guerrero F.D."/>
            <person name="Moolhuijzen P."/>
            <person name="Goolsby J.A."/>
            <person name="Tidwell J."/>
            <person name="Bellgard S.E."/>
            <person name="Bellgard M.I."/>
        </authorList>
    </citation>
    <scope>NUCLEOTIDE SEQUENCE</scope>
    <source>
        <tissue evidence="1">Shoot tissue taken approximately 20 cm above the soil surface</tissue>
    </source>
</reference>
<proteinExistence type="predicted"/>
<reference evidence="1" key="1">
    <citation type="submission" date="2014-09" db="EMBL/GenBank/DDBJ databases">
        <authorList>
            <person name="Magalhaes I.L.F."/>
            <person name="Oliveira U."/>
            <person name="Santos F.R."/>
            <person name="Vidigal T.H.D.A."/>
            <person name="Brescovit A.D."/>
            <person name="Santos A.J."/>
        </authorList>
    </citation>
    <scope>NUCLEOTIDE SEQUENCE</scope>
    <source>
        <tissue evidence="1">Shoot tissue taken approximately 20 cm above the soil surface</tissue>
    </source>
</reference>
<organism evidence="1">
    <name type="scientific">Arundo donax</name>
    <name type="common">Giant reed</name>
    <name type="synonym">Donax arundinaceus</name>
    <dbReference type="NCBI Taxonomy" id="35708"/>
    <lineage>
        <taxon>Eukaryota</taxon>
        <taxon>Viridiplantae</taxon>
        <taxon>Streptophyta</taxon>
        <taxon>Embryophyta</taxon>
        <taxon>Tracheophyta</taxon>
        <taxon>Spermatophyta</taxon>
        <taxon>Magnoliopsida</taxon>
        <taxon>Liliopsida</taxon>
        <taxon>Poales</taxon>
        <taxon>Poaceae</taxon>
        <taxon>PACMAD clade</taxon>
        <taxon>Arundinoideae</taxon>
        <taxon>Arundineae</taxon>
        <taxon>Arundo</taxon>
    </lineage>
</organism>
<dbReference type="AlphaFoldDB" id="A0A0A9H373"/>
<protein>
    <submittedName>
        <fullName evidence="1">Uncharacterized protein</fullName>
    </submittedName>
</protein>
<sequence length="27" mass="3230">MSPISVGLYYRPHFTIDFLCYLISVFF</sequence>
<dbReference type="EMBL" id="GBRH01168595">
    <property type="protein sequence ID" value="JAE29301.1"/>
    <property type="molecule type" value="Transcribed_RNA"/>
</dbReference>